<gene>
    <name evidence="2" type="ORF">TeGR_g14709</name>
</gene>
<feature type="transmembrane region" description="Helical" evidence="1">
    <location>
        <begin position="829"/>
        <end position="854"/>
    </location>
</feature>
<dbReference type="Gene3D" id="3.30.530.20">
    <property type="match status" value="2"/>
</dbReference>
<dbReference type="InterPro" id="IPR023393">
    <property type="entry name" value="START-like_dom_sf"/>
</dbReference>
<organism evidence="2 3">
    <name type="scientific">Tetraparma gracilis</name>
    <dbReference type="NCBI Taxonomy" id="2962635"/>
    <lineage>
        <taxon>Eukaryota</taxon>
        <taxon>Sar</taxon>
        <taxon>Stramenopiles</taxon>
        <taxon>Ochrophyta</taxon>
        <taxon>Bolidophyceae</taxon>
        <taxon>Parmales</taxon>
        <taxon>Triparmaceae</taxon>
        <taxon>Tetraparma</taxon>
    </lineage>
</organism>
<feature type="transmembrane region" description="Helical" evidence="1">
    <location>
        <begin position="677"/>
        <end position="698"/>
    </location>
</feature>
<dbReference type="Proteomes" id="UP001165060">
    <property type="component" value="Unassembled WGS sequence"/>
</dbReference>
<keyword evidence="3" id="KW-1185">Reference proteome</keyword>
<evidence type="ECO:0000313" key="2">
    <source>
        <dbReference type="EMBL" id="GMI36384.1"/>
    </source>
</evidence>
<dbReference type="EMBL" id="BRYB01003423">
    <property type="protein sequence ID" value="GMI36384.1"/>
    <property type="molecule type" value="Genomic_DNA"/>
</dbReference>
<keyword evidence="1" id="KW-1133">Transmembrane helix</keyword>
<feature type="transmembrane region" description="Helical" evidence="1">
    <location>
        <begin position="782"/>
        <end position="801"/>
    </location>
</feature>
<comment type="caution">
    <text evidence="2">The sequence shown here is derived from an EMBL/GenBank/DDBJ whole genome shotgun (WGS) entry which is preliminary data.</text>
</comment>
<keyword evidence="1" id="KW-0812">Transmembrane</keyword>
<accession>A0ABQ6N028</accession>
<evidence type="ECO:0000256" key="1">
    <source>
        <dbReference type="SAM" id="Phobius"/>
    </source>
</evidence>
<proteinExistence type="predicted"/>
<keyword evidence="1" id="KW-0472">Membrane</keyword>
<protein>
    <submittedName>
        <fullName evidence="2">Uncharacterized protein</fullName>
    </submittedName>
</protein>
<sequence length="899" mass="99732">MVVSTKMPGAISNRVFANWWTWAKEQNGDLVAAFTPHEDFGLGAEKQIVDTALEAEKRSVLGRLRGFYRIKTLSPNVCRVTFVLQGNLGGSFTKQAMAWALKHSLGMVKSLQDNLTSEQDALVARCLTLEKGAEGSNVVAAVGINSAAAQARAVKGSWVELKSISPFVSMSMAYTEPEGNESSIALGKAKATLDCSAKEAFAYQFASCGREKTRISREVGDRARFVSKEHTAHDFEWVLVKKMSFPLTNREFLNRFLSFKEQTGDLVIAFGALPDSTKIDYGADLKVVRGKGMGVYRFKPINNDAQCEVAFVQNLDAGGFVPERVTVAKIPQALRAVNDMQELFQRDDAIDGAKTSELASIINTSEQPYLSDEDKLIDELDFGGVIPKRVQNRQGVGQLMYLSKMRKRFDRSLELDGKKRGELVKRIRRHGRDGVEYSEEEEKIVAEGKTWFKAPEEVLPYVWDTKSRDKTRPDDLEKEIDEQPNDHNQLVFNKKQTPAAIANRDFLGRMVWKEAEGVTYPDEKNKKTPSKAVAHIVKLHKGLSQLSREYPWIVAFLEEVLLGGLHRNKAVSTKLDSLSEAEARKIGKNLPGALRARKQASGGVYQWKNQNPSMVELFEKYPWVEEMVLTMGEELLKNAAWGLWFRVITGSVGSMVDLATDINVILVYFGEEGQEGYGWMMLGMVLANMGLQLGLVLLQNGKMGWGKLLREVLITVSGLKPGVDAMRVVSNAEMHEHHVLDAKMELAFTKCAEMFCESIPGCILQVTALIQGGSGGQMGTKVLSIIVSAITTGMGSAAISYDFDSDPEKRRKLPSFYGYLPDEGNARTIMYVCMVVNSALLLLLRSIGAALLMLADTKIFVAYMAGDHLLYLLQKLPPPKSEVPLRLGYAATMEWLAKV</sequence>
<reference evidence="2 3" key="1">
    <citation type="journal article" date="2023" name="Commun. Biol.">
        <title>Genome analysis of Parmales, the sister group of diatoms, reveals the evolutionary specialization of diatoms from phago-mixotrophs to photoautotrophs.</title>
        <authorList>
            <person name="Ban H."/>
            <person name="Sato S."/>
            <person name="Yoshikawa S."/>
            <person name="Yamada K."/>
            <person name="Nakamura Y."/>
            <person name="Ichinomiya M."/>
            <person name="Sato N."/>
            <person name="Blanc-Mathieu R."/>
            <person name="Endo H."/>
            <person name="Kuwata A."/>
            <person name="Ogata H."/>
        </authorList>
    </citation>
    <scope>NUCLEOTIDE SEQUENCE [LARGE SCALE GENOMIC DNA]</scope>
</reference>
<dbReference type="SUPFAM" id="SSF55961">
    <property type="entry name" value="Bet v1-like"/>
    <property type="match status" value="1"/>
</dbReference>
<name>A0ABQ6N028_9STRA</name>
<evidence type="ECO:0000313" key="3">
    <source>
        <dbReference type="Proteomes" id="UP001165060"/>
    </source>
</evidence>